<evidence type="ECO:0000313" key="1">
    <source>
        <dbReference type="EMBL" id="KPL96097.1"/>
    </source>
</evidence>
<accession>A0A837NYV6</accession>
<dbReference type="Gene3D" id="1.20.910.10">
    <property type="entry name" value="Heme oxygenase-like"/>
    <property type="match status" value="1"/>
</dbReference>
<comment type="caution">
    <text evidence="1">The sequence shown here is derived from an EMBL/GenBank/DDBJ whole genome shotgun (WGS) entry which is preliminary data.</text>
</comment>
<dbReference type="Proteomes" id="UP000050463">
    <property type="component" value="Unassembled WGS sequence"/>
</dbReference>
<dbReference type="AlphaFoldDB" id="A0A837NYV6"/>
<evidence type="ECO:0008006" key="3">
    <source>
        <dbReference type="Google" id="ProtNLM"/>
    </source>
</evidence>
<name>A0A837NYV6_VIBSP</name>
<sequence>MEPWNLSQYEKPILHAPILKLNKIGTIEIGESSCELELTSNDPQLMYDRLLLLCEGDSKAWASFSNSNEKTEDFQVLRALHEYGLIREMKPFHTIEKKECIYQDVLAEAIEAITPWRNSLEFEIYELGQFVENIDSADFKELLARESNVFSLYAKIALISWNQICPPAVTATRHLISLLHDEDVKELNNDFSAYWVGEVRKCLSVILWALVRSKGKDAERKTFPELFIERPDSGTNLALRLERWAIESLQEFGEASFSKALNSDMHGCQETLIQAVYAQEYYITDRFVDLVSNAMTLRLSPPLKKLLRRYYSEEMGHESYELRTCIQLGLEEDSIHSSLPVPIAQLLCDMYTYLGGNHVVAYCAAATITEGLPGQPNIINEAVANSGIFDKQANESSRKHESLNEKLAHPYISRLLLAECGEQSVDTQKTARDCYGLLLEMTWRAWEELHNLHVLQKKPALSFSMKDFLPS</sequence>
<dbReference type="InterPro" id="IPR016084">
    <property type="entry name" value="Haem_Oase-like_multi-hlx"/>
</dbReference>
<evidence type="ECO:0000313" key="2">
    <source>
        <dbReference type="Proteomes" id="UP000050463"/>
    </source>
</evidence>
<gene>
    <name evidence="1" type="ORF">AN168_01965</name>
</gene>
<reference evidence="1 2" key="1">
    <citation type="submission" date="2015-08" db="EMBL/GenBank/DDBJ databases">
        <title>Draft Genome Sequence of Vibrio splendidus UCD-SED7.</title>
        <authorList>
            <person name="Lee R.D."/>
            <person name="Lang J.M."/>
            <person name="Coil D.A."/>
            <person name="Jospin G."/>
            <person name="Eisen J.A."/>
        </authorList>
    </citation>
    <scope>NUCLEOTIDE SEQUENCE [LARGE SCALE GENOMIC DNA]</scope>
    <source>
        <strain evidence="1 2">UCD-SED7</strain>
    </source>
</reference>
<dbReference type="SUPFAM" id="SSF48613">
    <property type="entry name" value="Heme oxygenase-like"/>
    <property type="match status" value="1"/>
</dbReference>
<organism evidence="1 2">
    <name type="scientific">Vibrio splendidus</name>
    <dbReference type="NCBI Taxonomy" id="29497"/>
    <lineage>
        <taxon>Bacteria</taxon>
        <taxon>Pseudomonadati</taxon>
        <taxon>Pseudomonadota</taxon>
        <taxon>Gammaproteobacteria</taxon>
        <taxon>Vibrionales</taxon>
        <taxon>Vibrionaceae</taxon>
        <taxon>Vibrio</taxon>
    </lineage>
</organism>
<dbReference type="EMBL" id="LIZK01000001">
    <property type="protein sequence ID" value="KPL96097.1"/>
    <property type="molecule type" value="Genomic_DNA"/>
</dbReference>
<proteinExistence type="predicted"/>
<protein>
    <recommendedName>
        <fullName evidence="3">Thiaminase-2/PQQC domain-containing protein</fullName>
    </recommendedName>
</protein>
<dbReference type="RefSeq" id="WP_054545812.1">
    <property type="nucleotide sequence ID" value="NZ_LIZK01000001.1"/>
</dbReference>